<dbReference type="Gene3D" id="3.40.50.1010">
    <property type="entry name" value="5'-nuclease"/>
    <property type="match status" value="1"/>
</dbReference>
<dbReference type="EMBL" id="SJPT01000011">
    <property type="protein sequence ID" value="TWU17556.1"/>
    <property type="molecule type" value="Genomic_DNA"/>
</dbReference>
<reference evidence="2 3" key="1">
    <citation type="submission" date="2019-02" db="EMBL/GenBank/DDBJ databases">
        <title>Deep-cultivation of Planctomycetes and their phenomic and genomic characterization uncovers novel biology.</title>
        <authorList>
            <person name="Wiegand S."/>
            <person name="Jogler M."/>
            <person name="Boedeker C."/>
            <person name="Pinto D."/>
            <person name="Vollmers J."/>
            <person name="Rivas-Marin E."/>
            <person name="Kohn T."/>
            <person name="Peeters S.H."/>
            <person name="Heuer A."/>
            <person name="Rast P."/>
            <person name="Oberbeckmann S."/>
            <person name="Bunk B."/>
            <person name="Jeske O."/>
            <person name="Meyerdierks A."/>
            <person name="Storesund J.E."/>
            <person name="Kallscheuer N."/>
            <person name="Luecker S."/>
            <person name="Lage O.M."/>
            <person name="Pohl T."/>
            <person name="Merkel B.J."/>
            <person name="Hornburger P."/>
            <person name="Mueller R.-W."/>
            <person name="Bruemmer F."/>
            <person name="Labrenz M."/>
            <person name="Spormann A.M."/>
            <person name="Op Den Camp H."/>
            <person name="Overmann J."/>
            <person name="Amann R."/>
            <person name="Jetten M.S.M."/>
            <person name="Mascher T."/>
            <person name="Medema M.H."/>
            <person name="Devos D.P."/>
            <person name="Kaster A.-K."/>
            <person name="Ovreas L."/>
            <person name="Rohde M."/>
            <person name="Galperin M.Y."/>
            <person name="Jogler C."/>
        </authorList>
    </citation>
    <scope>NUCLEOTIDE SEQUENCE [LARGE SCALE GENOMIC DNA]</scope>
    <source>
        <strain evidence="2 3">Pla52o</strain>
    </source>
</reference>
<proteinExistence type="predicted"/>
<dbReference type="InterPro" id="IPR041966">
    <property type="entry name" value="LOTUS-like"/>
</dbReference>
<dbReference type="Pfam" id="PF01936">
    <property type="entry name" value="NYN"/>
    <property type="match status" value="1"/>
</dbReference>
<sequence length="241" mass="26807">MPDNSLDDSIALLIDADNAPAAKIDFIISELATYGVVNIRKAYGNWTKRALDGWIKVLHEYAIAPKQCFDLVKGKNAADMSLLIDAMDILYTKQVNTFGLVSSDCDFTPLVLRLREDGKQVIGFGRQTSPEAFVLACSHFIYLDEDDTSKTPQKKKENSLSSLKQNTKLINTLRSAVKDAADEDGWASLGPVGSYISNQGPFNHRTYGFPKLSDMFEAIDLFEIKKSKQAGRTAVYVRLRK</sequence>
<gene>
    <name evidence="2" type="ORF">Pla52o_51120</name>
</gene>
<accession>A0A5C6C216</accession>
<keyword evidence="3" id="KW-1185">Reference proteome</keyword>
<dbReference type="OrthoDB" id="9783963at2"/>
<dbReference type="InterPro" id="IPR021139">
    <property type="entry name" value="NYN"/>
</dbReference>
<dbReference type="GO" id="GO:0004540">
    <property type="term" value="F:RNA nuclease activity"/>
    <property type="evidence" value="ECO:0007669"/>
    <property type="project" value="InterPro"/>
</dbReference>
<dbReference type="AlphaFoldDB" id="A0A5C6C216"/>
<evidence type="ECO:0000313" key="3">
    <source>
        <dbReference type="Proteomes" id="UP000316304"/>
    </source>
</evidence>
<name>A0A5C6C216_9BACT</name>
<evidence type="ECO:0000313" key="2">
    <source>
        <dbReference type="EMBL" id="TWU17556.1"/>
    </source>
</evidence>
<dbReference type="Proteomes" id="UP000316304">
    <property type="component" value="Unassembled WGS sequence"/>
</dbReference>
<dbReference type="PROSITE" id="PS51644">
    <property type="entry name" value="HTH_OST"/>
    <property type="match status" value="1"/>
</dbReference>
<feature type="domain" description="HTH OST-type" evidence="1">
    <location>
        <begin position="165"/>
        <end position="241"/>
    </location>
</feature>
<dbReference type="Pfam" id="PF12872">
    <property type="entry name" value="OST-HTH"/>
    <property type="match status" value="1"/>
</dbReference>
<dbReference type="CDD" id="cd11297">
    <property type="entry name" value="PIN_LabA-like_N_1"/>
    <property type="match status" value="1"/>
</dbReference>
<dbReference type="PANTHER" id="PTHR35811:SF1">
    <property type="entry name" value="HTH OST-TYPE DOMAIN-CONTAINING PROTEIN"/>
    <property type="match status" value="1"/>
</dbReference>
<comment type="caution">
    <text evidence="2">The sequence shown here is derived from an EMBL/GenBank/DDBJ whole genome shotgun (WGS) entry which is preliminary data.</text>
</comment>
<dbReference type="InterPro" id="IPR025605">
    <property type="entry name" value="OST-HTH/LOTUS_dom"/>
</dbReference>
<protein>
    <submittedName>
        <fullName evidence="2">NYN domain protein</fullName>
    </submittedName>
</protein>
<organism evidence="2 3">
    <name type="scientific">Novipirellula galeiformis</name>
    <dbReference type="NCBI Taxonomy" id="2528004"/>
    <lineage>
        <taxon>Bacteria</taxon>
        <taxon>Pseudomonadati</taxon>
        <taxon>Planctomycetota</taxon>
        <taxon>Planctomycetia</taxon>
        <taxon>Pirellulales</taxon>
        <taxon>Pirellulaceae</taxon>
        <taxon>Novipirellula</taxon>
    </lineage>
</organism>
<dbReference type="RefSeq" id="WP_146597044.1">
    <property type="nucleotide sequence ID" value="NZ_SJPT01000011.1"/>
</dbReference>
<evidence type="ECO:0000259" key="1">
    <source>
        <dbReference type="PROSITE" id="PS51644"/>
    </source>
</evidence>
<dbReference type="CDD" id="cd10146">
    <property type="entry name" value="LabA_like_C"/>
    <property type="match status" value="1"/>
</dbReference>
<dbReference type="Gene3D" id="3.30.420.610">
    <property type="entry name" value="LOTUS domain-like"/>
    <property type="match status" value="1"/>
</dbReference>
<dbReference type="PANTHER" id="PTHR35811">
    <property type="entry name" value="SLR1870 PROTEIN"/>
    <property type="match status" value="1"/>
</dbReference>